<gene>
    <name evidence="4" type="ORF">ACFSW4_14045</name>
</gene>
<dbReference type="SMART" id="SM00448">
    <property type="entry name" value="REC"/>
    <property type="match status" value="1"/>
</dbReference>
<reference evidence="5" key="1">
    <citation type="journal article" date="2019" name="Int. J. Syst. Evol. Microbiol.">
        <title>The Global Catalogue of Microorganisms (GCM) 10K type strain sequencing project: providing services to taxonomists for standard genome sequencing and annotation.</title>
        <authorList>
            <consortium name="The Broad Institute Genomics Platform"/>
            <consortium name="The Broad Institute Genome Sequencing Center for Infectious Disease"/>
            <person name="Wu L."/>
            <person name="Ma J."/>
        </authorList>
    </citation>
    <scope>NUCLEOTIDE SEQUENCE [LARGE SCALE GENOMIC DNA]</scope>
    <source>
        <strain evidence="5">TISTR 1571</strain>
    </source>
</reference>
<feature type="domain" description="Response regulatory" evidence="2">
    <location>
        <begin position="4"/>
        <end position="118"/>
    </location>
</feature>
<dbReference type="InterPro" id="IPR007492">
    <property type="entry name" value="LytTR_DNA-bd_dom"/>
</dbReference>
<dbReference type="PANTHER" id="PTHR37299:SF1">
    <property type="entry name" value="STAGE 0 SPORULATION PROTEIN A HOMOLOG"/>
    <property type="match status" value="1"/>
</dbReference>
<dbReference type="Pfam" id="PF00072">
    <property type="entry name" value="Response_reg"/>
    <property type="match status" value="1"/>
</dbReference>
<dbReference type="InterPro" id="IPR011006">
    <property type="entry name" value="CheY-like_superfamily"/>
</dbReference>
<keyword evidence="5" id="KW-1185">Reference proteome</keyword>
<dbReference type="Gene3D" id="3.40.50.2300">
    <property type="match status" value="1"/>
</dbReference>
<dbReference type="Gene3D" id="2.40.50.1020">
    <property type="entry name" value="LytTr DNA-binding domain"/>
    <property type="match status" value="1"/>
</dbReference>
<dbReference type="EMBL" id="JBHUMZ010000050">
    <property type="protein sequence ID" value="MFD2639987.1"/>
    <property type="molecule type" value="Genomic_DNA"/>
</dbReference>
<comment type="caution">
    <text evidence="4">The sequence shown here is derived from an EMBL/GenBank/DDBJ whole genome shotgun (WGS) entry which is preliminary data.</text>
</comment>
<dbReference type="InterPro" id="IPR046947">
    <property type="entry name" value="LytR-like"/>
</dbReference>
<name>A0ABW5QE43_9BACI</name>
<dbReference type="SMART" id="SM00850">
    <property type="entry name" value="LytTR"/>
    <property type="match status" value="1"/>
</dbReference>
<proteinExistence type="predicted"/>
<dbReference type="InterPro" id="IPR001789">
    <property type="entry name" value="Sig_transdc_resp-reg_receiver"/>
</dbReference>
<dbReference type="PROSITE" id="PS50930">
    <property type="entry name" value="HTH_LYTTR"/>
    <property type="match status" value="1"/>
</dbReference>
<dbReference type="Proteomes" id="UP001597452">
    <property type="component" value="Unassembled WGS sequence"/>
</dbReference>
<evidence type="ECO:0000259" key="2">
    <source>
        <dbReference type="PROSITE" id="PS50110"/>
    </source>
</evidence>
<dbReference type="PROSITE" id="PS50110">
    <property type="entry name" value="RESPONSE_REGULATORY"/>
    <property type="match status" value="1"/>
</dbReference>
<sequence length="234" mass="27269">MAVKVGLVDDREIDLDKMHAIVSSIEEVNITFRTTSAEEAYNQIKSEALDLLIADIEMPNMSGFELADIIHSHALDIAVIFVTASSGYAVNAFELNVHDYIMKPYPKERLVQSVQKLIKKHQSTEMKGRLFIKHKNDIHIILKQDIIFIERSGRSTTIYTKNEEIKTYLTLNELEGELRERDFIRSHRSFIINILYVKNFNLYAKNSYLVNFENRDEQAMITKDKVKFIQENYF</sequence>
<dbReference type="SUPFAM" id="SSF52172">
    <property type="entry name" value="CheY-like"/>
    <property type="match status" value="1"/>
</dbReference>
<dbReference type="RefSeq" id="WP_377330057.1">
    <property type="nucleotide sequence ID" value="NZ_JBHUMZ010000050.1"/>
</dbReference>
<evidence type="ECO:0000256" key="1">
    <source>
        <dbReference type="PROSITE-ProRule" id="PRU00169"/>
    </source>
</evidence>
<evidence type="ECO:0000313" key="4">
    <source>
        <dbReference type="EMBL" id="MFD2639987.1"/>
    </source>
</evidence>
<feature type="domain" description="HTH LytTR-type" evidence="3">
    <location>
        <begin position="130"/>
        <end position="198"/>
    </location>
</feature>
<organism evidence="4 5">
    <name type="scientific">Piscibacillus salipiscarius</name>
    <dbReference type="NCBI Taxonomy" id="299480"/>
    <lineage>
        <taxon>Bacteria</taxon>
        <taxon>Bacillati</taxon>
        <taxon>Bacillota</taxon>
        <taxon>Bacilli</taxon>
        <taxon>Bacillales</taxon>
        <taxon>Bacillaceae</taxon>
        <taxon>Piscibacillus</taxon>
    </lineage>
</organism>
<dbReference type="PANTHER" id="PTHR37299">
    <property type="entry name" value="TRANSCRIPTIONAL REGULATOR-RELATED"/>
    <property type="match status" value="1"/>
</dbReference>
<evidence type="ECO:0000313" key="5">
    <source>
        <dbReference type="Proteomes" id="UP001597452"/>
    </source>
</evidence>
<protein>
    <submittedName>
        <fullName evidence="4">LytR/AlgR family response regulator transcription factor</fullName>
    </submittedName>
</protein>
<evidence type="ECO:0000259" key="3">
    <source>
        <dbReference type="PROSITE" id="PS50930"/>
    </source>
</evidence>
<feature type="modified residue" description="4-aspartylphosphate" evidence="1">
    <location>
        <position position="55"/>
    </location>
</feature>
<keyword evidence="1" id="KW-0597">Phosphoprotein</keyword>
<accession>A0ABW5QE43</accession>
<dbReference type="Pfam" id="PF04397">
    <property type="entry name" value="LytTR"/>
    <property type="match status" value="1"/>
</dbReference>